<organism evidence="2 3">
    <name type="scientific">Russula ochroleuca</name>
    <dbReference type="NCBI Taxonomy" id="152965"/>
    <lineage>
        <taxon>Eukaryota</taxon>
        <taxon>Fungi</taxon>
        <taxon>Dikarya</taxon>
        <taxon>Basidiomycota</taxon>
        <taxon>Agaricomycotina</taxon>
        <taxon>Agaricomycetes</taxon>
        <taxon>Russulales</taxon>
        <taxon>Russulaceae</taxon>
        <taxon>Russula</taxon>
    </lineage>
</organism>
<gene>
    <name evidence="2" type="ORF">DFH94DRAFT_685788</name>
</gene>
<evidence type="ECO:0000313" key="3">
    <source>
        <dbReference type="Proteomes" id="UP000759537"/>
    </source>
</evidence>
<name>A0A9P5MQQ5_9AGAM</name>
<proteinExistence type="predicted"/>
<reference evidence="2" key="1">
    <citation type="submission" date="2019-10" db="EMBL/GenBank/DDBJ databases">
        <authorList>
            <consortium name="DOE Joint Genome Institute"/>
            <person name="Kuo A."/>
            <person name="Miyauchi S."/>
            <person name="Kiss E."/>
            <person name="Drula E."/>
            <person name="Kohler A."/>
            <person name="Sanchez-Garcia M."/>
            <person name="Andreopoulos B."/>
            <person name="Barry K.W."/>
            <person name="Bonito G."/>
            <person name="Buee M."/>
            <person name="Carver A."/>
            <person name="Chen C."/>
            <person name="Cichocki N."/>
            <person name="Clum A."/>
            <person name="Culley D."/>
            <person name="Crous P.W."/>
            <person name="Fauchery L."/>
            <person name="Girlanda M."/>
            <person name="Hayes R."/>
            <person name="Keri Z."/>
            <person name="LaButti K."/>
            <person name="Lipzen A."/>
            <person name="Lombard V."/>
            <person name="Magnuson J."/>
            <person name="Maillard F."/>
            <person name="Morin E."/>
            <person name="Murat C."/>
            <person name="Nolan M."/>
            <person name="Ohm R."/>
            <person name="Pangilinan J."/>
            <person name="Pereira M."/>
            <person name="Perotto S."/>
            <person name="Peter M."/>
            <person name="Riley R."/>
            <person name="Sitrit Y."/>
            <person name="Stielow B."/>
            <person name="Szollosi G."/>
            <person name="Zifcakova L."/>
            <person name="Stursova M."/>
            <person name="Spatafora J.W."/>
            <person name="Tedersoo L."/>
            <person name="Vaario L.-M."/>
            <person name="Yamada A."/>
            <person name="Yan M."/>
            <person name="Wang P."/>
            <person name="Xu J."/>
            <person name="Bruns T."/>
            <person name="Baldrian P."/>
            <person name="Vilgalys R."/>
            <person name="Henrissat B."/>
            <person name="Grigoriev I.V."/>
            <person name="Hibbett D."/>
            <person name="Nagy L.G."/>
            <person name="Martin F.M."/>
        </authorList>
    </citation>
    <scope>NUCLEOTIDE SEQUENCE</scope>
    <source>
        <strain evidence="2">Prilba</strain>
    </source>
</reference>
<feature type="compositionally biased region" description="Polar residues" evidence="1">
    <location>
        <begin position="302"/>
        <end position="336"/>
    </location>
</feature>
<evidence type="ECO:0000313" key="2">
    <source>
        <dbReference type="EMBL" id="KAF8467973.1"/>
    </source>
</evidence>
<dbReference type="OrthoDB" id="3270497at2759"/>
<dbReference type="Proteomes" id="UP000759537">
    <property type="component" value="Unassembled WGS sequence"/>
</dbReference>
<feature type="compositionally biased region" description="Pro residues" evidence="1">
    <location>
        <begin position="370"/>
        <end position="379"/>
    </location>
</feature>
<protein>
    <submittedName>
        <fullName evidence="2">Uncharacterized protein</fullName>
    </submittedName>
</protein>
<feature type="compositionally biased region" description="Low complexity" evidence="1">
    <location>
        <begin position="380"/>
        <end position="391"/>
    </location>
</feature>
<dbReference type="EMBL" id="WHVB01000034">
    <property type="protein sequence ID" value="KAF8467973.1"/>
    <property type="molecule type" value="Genomic_DNA"/>
</dbReference>
<reference evidence="2" key="2">
    <citation type="journal article" date="2020" name="Nat. Commun.">
        <title>Large-scale genome sequencing of mycorrhizal fungi provides insights into the early evolution of symbiotic traits.</title>
        <authorList>
            <person name="Miyauchi S."/>
            <person name="Kiss E."/>
            <person name="Kuo A."/>
            <person name="Drula E."/>
            <person name="Kohler A."/>
            <person name="Sanchez-Garcia M."/>
            <person name="Morin E."/>
            <person name="Andreopoulos B."/>
            <person name="Barry K.W."/>
            <person name="Bonito G."/>
            <person name="Buee M."/>
            <person name="Carver A."/>
            <person name="Chen C."/>
            <person name="Cichocki N."/>
            <person name="Clum A."/>
            <person name="Culley D."/>
            <person name="Crous P.W."/>
            <person name="Fauchery L."/>
            <person name="Girlanda M."/>
            <person name="Hayes R.D."/>
            <person name="Keri Z."/>
            <person name="LaButti K."/>
            <person name="Lipzen A."/>
            <person name="Lombard V."/>
            <person name="Magnuson J."/>
            <person name="Maillard F."/>
            <person name="Murat C."/>
            <person name="Nolan M."/>
            <person name="Ohm R.A."/>
            <person name="Pangilinan J."/>
            <person name="Pereira M.F."/>
            <person name="Perotto S."/>
            <person name="Peter M."/>
            <person name="Pfister S."/>
            <person name="Riley R."/>
            <person name="Sitrit Y."/>
            <person name="Stielow J.B."/>
            <person name="Szollosi G."/>
            <person name="Zifcakova L."/>
            <person name="Stursova M."/>
            <person name="Spatafora J.W."/>
            <person name="Tedersoo L."/>
            <person name="Vaario L.M."/>
            <person name="Yamada A."/>
            <person name="Yan M."/>
            <person name="Wang P."/>
            <person name="Xu J."/>
            <person name="Bruns T."/>
            <person name="Baldrian P."/>
            <person name="Vilgalys R."/>
            <person name="Dunand C."/>
            <person name="Henrissat B."/>
            <person name="Grigoriev I.V."/>
            <person name="Hibbett D."/>
            <person name="Nagy L.G."/>
            <person name="Martin F.M."/>
        </authorList>
    </citation>
    <scope>NUCLEOTIDE SEQUENCE</scope>
    <source>
        <strain evidence="2">Prilba</strain>
    </source>
</reference>
<feature type="region of interest" description="Disordered" evidence="1">
    <location>
        <begin position="357"/>
        <end position="476"/>
    </location>
</feature>
<feature type="region of interest" description="Disordered" evidence="1">
    <location>
        <begin position="572"/>
        <end position="598"/>
    </location>
</feature>
<dbReference type="AlphaFoldDB" id="A0A9P5MQQ5"/>
<feature type="region of interest" description="Disordered" evidence="1">
    <location>
        <begin position="249"/>
        <end position="343"/>
    </location>
</feature>
<comment type="caution">
    <text evidence="2">The sequence shown here is derived from an EMBL/GenBank/DDBJ whole genome shotgun (WGS) entry which is preliminary data.</text>
</comment>
<evidence type="ECO:0000256" key="1">
    <source>
        <dbReference type="SAM" id="MobiDB-lite"/>
    </source>
</evidence>
<keyword evidence="3" id="KW-1185">Reference proteome</keyword>
<accession>A0A9P5MQQ5</accession>
<feature type="compositionally biased region" description="Low complexity" evidence="1">
    <location>
        <begin position="572"/>
        <end position="586"/>
    </location>
</feature>
<sequence length="616" mass="66563">MVKFSLPSRDKDKSQFQAGTSFAPILAGRFKPSVPSTPAVLRRLKSTDAATSKAKQQTHLPLMTLRLSSPSFLDSVVHDGSSDNPLYVIDTDDNVTKVRRSDPKGFVKVCCVRWPTDPIRSSHKNKDLSGVEVAFGRGTWKAADDFLGYSYSSLSSYRKFYVPHHPHSLKWKPYGTHYACTTETVKGPVAILERATLQSPPQLKILDPLFRVGTSRPQRMHNGIALSLLDFLLVTAMLLLTPNDEWMNVTRTSPSELAPDSGPEYDSSYSHEPPDVKPLLLTSETTPAIERWRSAKPPQVVEDNQSECGESSDGQTSLSRATSRLSFHTETQSNPPGQGVFATRSDSSLSLASHAVTFPRSRHGRTRELPVPPTPPPHGPSFAGGPPSASSYVSHVSHLPHGQHSQDELPPVPPLPGSSASSPSHDVRSPVITSTSAFPRHVAGSPTSIHSRSLPVPPTPSGSKTRLPLLPVSPADSSPISPISTLPGPVPPILHRHSILRTSSYTHLRNAPGPYPESPHDFKPRVKAPPNYTTSTPIRPPLPVSAHTSVQRGAMSLSLRIRTTDVTPALRAASASAPSADTSFASEEPDPFDMPPAYSVLDLAHSPIANGEMARQ</sequence>